<dbReference type="EMBL" id="KV441548">
    <property type="protein sequence ID" value="OAG11730.1"/>
    <property type="molecule type" value="Genomic_DNA"/>
</dbReference>
<sequence>MTTRSYTQKDFLHSYEFPLRPVQDFTLNGTPASHAPEHPQEWGQEKDGFDYWKDFEQHFGSKSSQRFGETAHRSIDTALSPDNKLLAISSASPEGILIYDVVTKELRQTLEGCGTLGFWPRAAKHNVEAGGRAATDAVGGNPAYILISNFSTGEPRPQPYAGLIVWELDSNGRLFVEEESINPPAIATKAIEAIMPELESEHEWTRAFVNASALHADFVKALEKTSADHRRRNNSVIQNAQIPSFVQNPFSYDGKLVLYVTNNQTTQHGMRDPDNLPHVVVYNVDAGREVHRFRGHTDMVAWAGFSPDGRYVASVSWDGTLRMYSTETGELEWATADAVGQSWSGAFSPDSTHIVWSSRSGREIKAHQVSNGRVVSTFPETVNHWCRHFSWHPTNQQIVLCADKTVYVWQPFGGPGGLVVQHMVIDGGDCFPRMASIQNVFWMDDGRLLTMRISDRTTLVYDTRTNAKEVFKRPRGVDAADVRSGFYELPKEEGGKSSYLSVDGDGKVRYWDRCVAPTPDVQSEGESPVEALILENRSKQPKEAPKNGKFGAVMRKISEQIRDMDGQDPATTSDQEREAWVQKGTGIWTAE</sequence>
<evidence type="ECO:0000313" key="4">
    <source>
        <dbReference type="Proteomes" id="UP000077069"/>
    </source>
</evidence>
<evidence type="ECO:0000313" key="3">
    <source>
        <dbReference type="EMBL" id="OAG11730.1"/>
    </source>
</evidence>
<dbReference type="PANTHER" id="PTHR19879">
    <property type="entry name" value="TRANSCRIPTION INITIATION FACTOR TFIID"/>
    <property type="match status" value="1"/>
</dbReference>
<dbReference type="InterPro" id="IPR001680">
    <property type="entry name" value="WD40_rpt"/>
</dbReference>
<name>A0A177CY09_9PLEO</name>
<dbReference type="Pfam" id="PF00400">
    <property type="entry name" value="WD40"/>
    <property type="match status" value="2"/>
</dbReference>
<proteinExistence type="predicted"/>
<dbReference type="AlphaFoldDB" id="A0A177CY09"/>
<feature type="region of interest" description="Disordered" evidence="2">
    <location>
        <begin position="563"/>
        <end position="591"/>
    </location>
</feature>
<reference evidence="3 4" key="1">
    <citation type="submission" date="2016-05" db="EMBL/GenBank/DDBJ databases">
        <title>Comparative analysis of secretome profiles of manganese(II)-oxidizing ascomycete fungi.</title>
        <authorList>
            <consortium name="DOE Joint Genome Institute"/>
            <person name="Zeiner C.A."/>
            <person name="Purvine S.O."/>
            <person name="Zink E.M."/>
            <person name="Wu S."/>
            <person name="Pasa-Tolic L."/>
            <person name="Chaput D.L."/>
            <person name="Haridas S."/>
            <person name="Grigoriev I.V."/>
            <person name="Santelli C.M."/>
            <person name="Hansel C.M."/>
        </authorList>
    </citation>
    <scope>NUCLEOTIDE SEQUENCE [LARGE SCALE GENOMIC DNA]</scope>
    <source>
        <strain evidence="3 4">AP3s5-JAC2a</strain>
    </source>
</reference>
<protein>
    <submittedName>
        <fullName evidence="3">YVTN repeat-like/Quino protein amine dehydrogenase</fullName>
    </submittedName>
</protein>
<evidence type="ECO:0000256" key="2">
    <source>
        <dbReference type="SAM" id="MobiDB-lite"/>
    </source>
</evidence>
<keyword evidence="4" id="KW-1185">Reference proteome</keyword>
<organism evidence="3 4">
    <name type="scientific">Paraphaeosphaeria sporulosa</name>
    <dbReference type="NCBI Taxonomy" id="1460663"/>
    <lineage>
        <taxon>Eukaryota</taxon>
        <taxon>Fungi</taxon>
        <taxon>Dikarya</taxon>
        <taxon>Ascomycota</taxon>
        <taxon>Pezizomycotina</taxon>
        <taxon>Dothideomycetes</taxon>
        <taxon>Pleosporomycetidae</taxon>
        <taxon>Pleosporales</taxon>
        <taxon>Massarineae</taxon>
        <taxon>Didymosphaeriaceae</taxon>
        <taxon>Paraphaeosphaeria</taxon>
    </lineage>
</organism>
<evidence type="ECO:0000256" key="1">
    <source>
        <dbReference type="PROSITE-ProRule" id="PRU00221"/>
    </source>
</evidence>
<dbReference type="SUPFAM" id="SSF69322">
    <property type="entry name" value="Tricorn protease domain 2"/>
    <property type="match status" value="1"/>
</dbReference>
<dbReference type="PROSITE" id="PS50082">
    <property type="entry name" value="WD_REPEATS_2"/>
    <property type="match status" value="1"/>
</dbReference>
<dbReference type="PROSITE" id="PS50294">
    <property type="entry name" value="WD_REPEATS_REGION"/>
    <property type="match status" value="1"/>
</dbReference>
<gene>
    <name evidence="3" type="ORF">CC84DRAFT_1133730</name>
</gene>
<dbReference type="OrthoDB" id="1367865at2759"/>
<dbReference type="Gene3D" id="2.130.10.10">
    <property type="entry name" value="YVTN repeat-like/Quinoprotein amine dehydrogenase"/>
    <property type="match status" value="1"/>
</dbReference>
<dbReference type="InParanoid" id="A0A177CY09"/>
<dbReference type="RefSeq" id="XP_018042095.1">
    <property type="nucleotide sequence ID" value="XM_018175993.1"/>
</dbReference>
<dbReference type="InterPro" id="IPR015943">
    <property type="entry name" value="WD40/YVTN_repeat-like_dom_sf"/>
</dbReference>
<feature type="repeat" description="WD" evidence="1">
    <location>
        <begin position="293"/>
        <end position="334"/>
    </location>
</feature>
<dbReference type="Proteomes" id="UP000077069">
    <property type="component" value="Unassembled WGS sequence"/>
</dbReference>
<accession>A0A177CY09</accession>
<keyword evidence="1" id="KW-0853">WD repeat</keyword>
<dbReference type="STRING" id="1460663.A0A177CY09"/>
<dbReference type="GeneID" id="28759479"/>
<dbReference type="SMART" id="SM00320">
    <property type="entry name" value="WD40"/>
    <property type="match status" value="3"/>
</dbReference>
<dbReference type="PANTHER" id="PTHR19879:SF9">
    <property type="entry name" value="TRANSCRIPTION INITIATION FACTOR TFIID SUBUNIT 5"/>
    <property type="match status" value="1"/>
</dbReference>